<evidence type="ECO:0000256" key="3">
    <source>
        <dbReference type="SAM" id="Coils"/>
    </source>
</evidence>
<keyword evidence="5" id="KW-1185">Reference proteome</keyword>
<evidence type="ECO:0000256" key="2">
    <source>
        <dbReference type="ARBA" id="ARBA00023054"/>
    </source>
</evidence>
<dbReference type="AlphaFoldDB" id="A0A803PFN9"/>
<evidence type="ECO:0000313" key="4">
    <source>
        <dbReference type="EnsemblPlants" id="cds.evm.model.04.2114"/>
    </source>
</evidence>
<dbReference type="Proteomes" id="UP000596661">
    <property type="component" value="Chromosome 4"/>
</dbReference>
<dbReference type="PANTHER" id="PTHR32054:SF9">
    <property type="entry name" value="OS04G0116200 PROTEIN"/>
    <property type="match status" value="1"/>
</dbReference>
<reference evidence="4" key="1">
    <citation type="submission" date="2018-11" db="EMBL/GenBank/DDBJ databases">
        <authorList>
            <person name="Grassa J C."/>
        </authorList>
    </citation>
    <scope>NUCLEOTIDE SEQUENCE [LARGE SCALE GENOMIC DNA]</scope>
</reference>
<evidence type="ECO:0000256" key="1">
    <source>
        <dbReference type="ARBA" id="ARBA00005485"/>
    </source>
</evidence>
<organism evidence="4 5">
    <name type="scientific">Cannabis sativa</name>
    <name type="common">Hemp</name>
    <name type="synonym">Marijuana</name>
    <dbReference type="NCBI Taxonomy" id="3483"/>
    <lineage>
        <taxon>Eukaryota</taxon>
        <taxon>Viridiplantae</taxon>
        <taxon>Streptophyta</taxon>
        <taxon>Embryophyta</taxon>
        <taxon>Tracheophyta</taxon>
        <taxon>Spermatophyta</taxon>
        <taxon>Magnoliopsida</taxon>
        <taxon>eudicotyledons</taxon>
        <taxon>Gunneridae</taxon>
        <taxon>Pentapetalae</taxon>
        <taxon>rosids</taxon>
        <taxon>fabids</taxon>
        <taxon>Rosales</taxon>
        <taxon>Cannabaceae</taxon>
        <taxon>Cannabis</taxon>
    </lineage>
</organism>
<dbReference type="GO" id="GO:0005829">
    <property type="term" value="C:cytosol"/>
    <property type="evidence" value="ECO:0007669"/>
    <property type="project" value="TreeGrafter"/>
</dbReference>
<accession>A0A803PFN9</accession>
<comment type="similarity">
    <text evidence="1">Belongs to the WEB family.</text>
</comment>
<evidence type="ECO:0008006" key="6">
    <source>
        <dbReference type="Google" id="ProtNLM"/>
    </source>
</evidence>
<keyword evidence="2 3" id="KW-0175">Coiled coil</keyword>
<dbReference type="PANTHER" id="PTHR32054">
    <property type="entry name" value="HEAVY CHAIN, PUTATIVE, EXPRESSED-RELATED-RELATED"/>
    <property type="match status" value="1"/>
</dbReference>
<reference evidence="4" key="2">
    <citation type="submission" date="2021-03" db="UniProtKB">
        <authorList>
            <consortium name="EnsemblPlants"/>
        </authorList>
    </citation>
    <scope>IDENTIFICATION</scope>
</reference>
<dbReference type="GO" id="GO:0009903">
    <property type="term" value="P:chloroplast avoidance movement"/>
    <property type="evidence" value="ECO:0007669"/>
    <property type="project" value="TreeGrafter"/>
</dbReference>
<proteinExistence type="inferred from homology"/>
<dbReference type="OMA" id="ENKIMAY"/>
<protein>
    <recommendedName>
        <fullName evidence="6">WEB family protein</fullName>
    </recommendedName>
</protein>
<dbReference type="EMBL" id="UZAU01000401">
    <property type="status" value="NOT_ANNOTATED_CDS"/>
    <property type="molecule type" value="Genomic_DNA"/>
</dbReference>
<dbReference type="EnsemblPlants" id="evm.model.04.2114">
    <property type="protein sequence ID" value="cds.evm.model.04.2114"/>
    <property type="gene ID" value="evm.TU.04.2114"/>
</dbReference>
<evidence type="ECO:0000313" key="5">
    <source>
        <dbReference type="Proteomes" id="UP000596661"/>
    </source>
</evidence>
<name>A0A803PFN9_CANSA</name>
<dbReference type="GO" id="GO:0009904">
    <property type="term" value="P:chloroplast accumulation movement"/>
    <property type="evidence" value="ECO:0007669"/>
    <property type="project" value="TreeGrafter"/>
</dbReference>
<feature type="coiled-coil region" evidence="3">
    <location>
        <begin position="72"/>
        <end position="120"/>
    </location>
</feature>
<sequence length="183" mass="20729">MDGEYHQHQEHEQEGNLVVIGRAEIDTRAPFKSVREAVALFGEKVLVGEIYANKLKEIKAEEAEKGNGQSRIGALTLELENTKQSLEKAKEETNLMAYCINTLREELQEAKRELQKKRNVKFASPPSLAQVIVTSNEFGGDRRSPSMKKNKRKPLVPIIGWLFHNKKKGIQEIDQTSTLDARC</sequence>
<dbReference type="Gramene" id="evm.model.04.2114">
    <property type="protein sequence ID" value="cds.evm.model.04.2114"/>
    <property type="gene ID" value="evm.TU.04.2114"/>
</dbReference>